<evidence type="ECO:0000313" key="3">
    <source>
        <dbReference type="Proteomes" id="UP001500503"/>
    </source>
</evidence>
<gene>
    <name evidence="2" type="ORF">GCM10023191_039490</name>
</gene>
<reference evidence="3" key="1">
    <citation type="journal article" date="2019" name="Int. J. Syst. Evol. Microbiol.">
        <title>The Global Catalogue of Microorganisms (GCM) 10K type strain sequencing project: providing services to taxonomists for standard genome sequencing and annotation.</title>
        <authorList>
            <consortium name="The Broad Institute Genomics Platform"/>
            <consortium name="The Broad Institute Genome Sequencing Center for Infectious Disease"/>
            <person name="Wu L."/>
            <person name="Ma J."/>
        </authorList>
    </citation>
    <scope>NUCLEOTIDE SEQUENCE [LARGE SCALE GENOMIC DNA]</scope>
    <source>
        <strain evidence="3">JCM 17933</strain>
    </source>
</reference>
<accession>A0ABP8Q641</accession>
<keyword evidence="3" id="KW-1185">Reference proteome</keyword>
<evidence type="ECO:0000313" key="2">
    <source>
        <dbReference type="EMBL" id="GAA4496852.1"/>
    </source>
</evidence>
<protein>
    <submittedName>
        <fullName evidence="2">Uncharacterized protein</fullName>
    </submittedName>
</protein>
<organism evidence="2 3">
    <name type="scientific">Actinoallomurus oryzae</name>
    <dbReference type="NCBI Taxonomy" id="502180"/>
    <lineage>
        <taxon>Bacteria</taxon>
        <taxon>Bacillati</taxon>
        <taxon>Actinomycetota</taxon>
        <taxon>Actinomycetes</taxon>
        <taxon>Streptosporangiales</taxon>
        <taxon>Thermomonosporaceae</taxon>
        <taxon>Actinoallomurus</taxon>
    </lineage>
</organism>
<dbReference type="EMBL" id="BAABHF010000022">
    <property type="protein sequence ID" value="GAA4496852.1"/>
    <property type="molecule type" value="Genomic_DNA"/>
</dbReference>
<dbReference type="RefSeq" id="WP_345465660.1">
    <property type="nucleotide sequence ID" value="NZ_BAABHF010000022.1"/>
</dbReference>
<name>A0ABP8Q641_9ACTN</name>
<comment type="caution">
    <text evidence="2">The sequence shown here is derived from an EMBL/GenBank/DDBJ whole genome shotgun (WGS) entry which is preliminary data.</text>
</comment>
<feature type="region of interest" description="Disordered" evidence="1">
    <location>
        <begin position="1"/>
        <end position="25"/>
    </location>
</feature>
<sequence>MGDVRRAAGAGLDKGREAASAGLDKGREAASAGLDKAASLDKEAIQAAGRGAVATARQADDWVLEQLKAVRPPTLPLTETWKLSIGGIVAAHPKAPRLTGRLLAPLDRFGAIEIGPDEIGFDGDTAGWDRVTEVRTRNLSELAVGAFWNFAIDDLRNRLPPVPGRKWAVTKVLQVLLAMTVDLEKQAEKAEEEDGPQPVACEIIHRGLIQRNKEMTTGLFSALALCSLPQVGEALAAAATERGIPVVPAEPYPHVSTNERVLRMRRQREALAAKAHELESAADEEA</sequence>
<evidence type="ECO:0000256" key="1">
    <source>
        <dbReference type="SAM" id="MobiDB-lite"/>
    </source>
</evidence>
<proteinExistence type="predicted"/>
<dbReference type="Proteomes" id="UP001500503">
    <property type="component" value="Unassembled WGS sequence"/>
</dbReference>